<evidence type="ECO:0000313" key="3">
    <source>
        <dbReference type="EMBL" id="KAG2584783.1"/>
    </source>
</evidence>
<reference evidence="3" key="1">
    <citation type="submission" date="2020-05" db="EMBL/GenBank/DDBJ databases">
        <title>WGS assembly of Panicum virgatum.</title>
        <authorList>
            <person name="Lovell J.T."/>
            <person name="Jenkins J."/>
            <person name="Shu S."/>
            <person name="Juenger T.E."/>
            <person name="Schmutz J."/>
        </authorList>
    </citation>
    <scope>NUCLEOTIDE SEQUENCE</scope>
    <source>
        <strain evidence="3">AP13</strain>
    </source>
</reference>
<evidence type="ECO:0000256" key="1">
    <source>
        <dbReference type="ARBA" id="ARBA00022737"/>
    </source>
</evidence>
<dbReference type="PANTHER" id="PTHR47841">
    <property type="entry name" value="DIACYLGLYCEROL KINASE THETA-LIKE-RELATED"/>
    <property type="match status" value="1"/>
</dbReference>
<accession>A0A8T0RJ03</accession>
<comment type="caution">
    <text evidence="3">The sequence shown here is derived from an EMBL/GenBank/DDBJ whole genome shotgun (WGS) entry which is preliminary data.</text>
</comment>
<evidence type="ECO:0000313" key="4">
    <source>
        <dbReference type="Proteomes" id="UP000823388"/>
    </source>
</evidence>
<name>A0A8T0RJ03_PANVG</name>
<organism evidence="3 4">
    <name type="scientific">Panicum virgatum</name>
    <name type="common">Blackwell switchgrass</name>
    <dbReference type="NCBI Taxonomy" id="38727"/>
    <lineage>
        <taxon>Eukaryota</taxon>
        <taxon>Viridiplantae</taxon>
        <taxon>Streptophyta</taxon>
        <taxon>Embryophyta</taxon>
        <taxon>Tracheophyta</taxon>
        <taxon>Spermatophyta</taxon>
        <taxon>Magnoliopsida</taxon>
        <taxon>Liliopsida</taxon>
        <taxon>Poales</taxon>
        <taxon>Poaceae</taxon>
        <taxon>PACMAD clade</taxon>
        <taxon>Panicoideae</taxon>
        <taxon>Panicodae</taxon>
        <taxon>Paniceae</taxon>
        <taxon>Panicinae</taxon>
        <taxon>Panicum</taxon>
        <taxon>Panicum sect. Hiantes</taxon>
    </lineage>
</organism>
<proteinExistence type="predicted"/>
<feature type="domain" description="DC1" evidence="2">
    <location>
        <begin position="10"/>
        <end position="55"/>
    </location>
</feature>
<dbReference type="InterPro" id="IPR046349">
    <property type="entry name" value="C1-like_sf"/>
</dbReference>
<keyword evidence="1" id="KW-0677">Repeat</keyword>
<dbReference type="EMBL" id="CM029047">
    <property type="protein sequence ID" value="KAG2584783.1"/>
    <property type="molecule type" value="Genomic_DNA"/>
</dbReference>
<dbReference type="AlphaFoldDB" id="A0A8T0RJ03"/>
<dbReference type="Proteomes" id="UP000823388">
    <property type="component" value="Chromosome 6K"/>
</dbReference>
<keyword evidence="4" id="KW-1185">Reference proteome</keyword>
<dbReference type="Pfam" id="PF03107">
    <property type="entry name" value="C1_2"/>
    <property type="match status" value="1"/>
</dbReference>
<dbReference type="OrthoDB" id="945197at2759"/>
<protein>
    <recommendedName>
        <fullName evidence="2">DC1 domain-containing protein</fullName>
    </recommendedName>
</protein>
<dbReference type="SUPFAM" id="SSF57889">
    <property type="entry name" value="Cysteine-rich domain"/>
    <property type="match status" value="2"/>
</dbReference>
<dbReference type="PANTHER" id="PTHR47841:SF16">
    <property type="entry name" value="DC1 DOMAIN-CONTAINING PROTEIN"/>
    <property type="match status" value="1"/>
</dbReference>
<dbReference type="InterPro" id="IPR004146">
    <property type="entry name" value="DC1"/>
</dbReference>
<evidence type="ECO:0000259" key="2">
    <source>
        <dbReference type="Pfam" id="PF03107"/>
    </source>
</evidence>
<sequence length="232" mass="25883">MEEQIRDHRLHPSCPLALDRSGKQFVCSACKLAGSRMLTYCCSKGCDFNLHGQCATCPEKFSFWGHPQHDIVLEHSRADMGRTLLEVRADVHAALVSSTPHGGVLPVCCEMCTNEIEGMHYFCRSCGFFVHTVCAMLPKLMPSVAHEHELALFCSAPTMCTACQTPAVWAYRCMPCLAFYHQNCLPENAEMFAKPFKNLPPNPFVVPPQMVPPTINEANPFGLAHTYRHRGL</sequence>
<gene>
    <name evidence="3" type="ORF">PVAP13_6KG347706</name>
</gene>